<sequence>MGCKNSKVQHDPQVGNGKPVPTRKISSAANDMERKVALVDGVVDKDPRSPLDSRQAFKVKQSWKGIKRNMEDTGVEMFLRYGMAVLPAPPTA</sequence>
<evidence type="ECO:0000256" key="1">
    <source>
        <dbReference type="SAM" id="MobiDB-lite"/>
    </source>
</evidence>
<dbReference type="EMBL" id="PZQS01000008">
    <property type="protein sequence ID" value="PVD26439.1"/>
    <property type="molecule type" value="Genomic_DNA"/>
</dbReference>
<reference evidence="2 3" key="1">
    <citation type="submission" date="2018-04" db="EMBL/GenBank/DDBJ databases">
        <title>The genome of golden apple snail Pomacea canaliculata provides insight into stress tolerance and invasive adaptation.</title>
        <authorList>
            <person name="Liu C."/>
            <person name="Liu B."/>
            <person name="Ren Y."/>
            <person name="Zhang Y."/>
            <person name="Wang H."/>
            <person name="Li S."/>
            <person name="Jiang F."/>
            <person name="Yin L."/>
            <person name="Zhang G."/>
            <person name="Qian W."/>
            <person name="Fan W."/>
        </authorList>
    </citation>
    <scope>NUCLEOTIDE SEQUENCE [LARGE SCALE GENOMIC DNA]</scope>
    <source>
        <strain evidence="2">SZHN2017</strain>
        <tissue evidence="2">Muscle</tissue>
    </source>
</reference>
<feature type="region of interest" description="Disordered" evidence="1">
    <location>
        <begin position="1"/>
        <end position="31"/>
    </location>
</feature>
<keyword evidence="3" id="KW-1185">Reference proteome</keyword>
<organism evidence="2 3">
    <name type="scientific">Pomacea canaliculata</name>
    <name type="common">Golden apple snail</name>
    <dbReference type="NCBI Taxonomy" id="400727"/>
    <lineage>
        <taxon>Eukaryota</taxon>
        <taxon>Metazoa</taxon>
        <taxon>Spiralia</taxon>
        <taxon>Lophotrochozoa</taxon>
        <taxon>Mollusca</taxon>
        <taxon>Gastropoda</taxon>
        <taxon>Caenogastropoda</taxon>
        <taxon>Architaenioglossa</taxon>
        <taxon>Ampullarioidea</taxon>
        <taxon>Ampullariidae</taxon>
        <taxon>Pomacea</taxon>
    </lineage>
</organism>
<dbReference type="AlphaFoldDB" id="A0A2T7NZ40"/>
<dbReference type="Proteomes" id="UP000245119">
    <property type="component" value="Linkage Group LG8"/>
</dbReference>
<comment type="caution">
    <text evidence="2">The sequence shown here is derived from an EMBL/GenBank/DDBJ whole genome shotgun (WGS) entry which is preliminary data.</text>
</comment>
<dbReference type="OrthoDB" id="6344802at2759"/>
<protein>
    <submittedName>
        <fullName evidence="2">Uncharacterized protein</fullName>
    </submittedName>
</protein>
<accession>A0A2T7NZ40</accession>
<evidence type="ECO:0000313" key="3">
    <source>
        <dbReference type="Proteomes" id="UP000245119"/>
    </source>
</evidence>
<name>A0A2T7NZ40_POMCA</name>
<gene>
    <name evidence="2" type="ORF">C0Q70_14116</name>
</gene>
<evidence type="ECO:0000313" key="2">
    <source>
        <dbReference type="EMBL" id="PVD26439.1"/>
    </source>
</evidence>
<proteinExistence type="predicted"/>